<dbReference type="OrthoDB" id="7171409at2"/>
<gene>
    <name evidence="3" type="ORF">FEM03_05675</name>
</gene>
<dbReference type="PANTHER" id="PTHR40469:SF2">
    <property type="entry name" value="GALACTOSE-BINDING DOMAIN-LIKE SUPERFAMILY PROTEIN"/>
    <property type="match status" value="1"/>
</dbReference>
<feature type="signal peptide" evidence="1">
    <location>
        <begin position="1"/>
        <end position="26"/>
    </location>
</feature>
<feature type="chain" id="PRO_5024399749" evidence="1">
    <location>
        <begin position="27"/>
        <end position="280"/>
    </location>
</feature>
<keyword evidence="4" id="KW-1185">Reference proteome</keyword>
<dbReference type="RefSeq" id="WP_138085226.1">
    <property type="nucleotide sequence ID" value="NZ_VAUV01000004.1"/>
</dbReference>
<evidence type="ECO:0000313" key="3">
    <source>
        <dbReference type="EMBL" id="TLD71630.1"/>
    </source>
</evidence>
<dbReference type="Pfam" id="PF06283">
    <property type="entry name" value="ThuA"/>
    <property type="match status" value="1"/>
</dbReference>
<name>A0A5R8KHB1_9BACT</name>
<dbReference type="InterPro" id="IPR029010">
    <property type="entry name" value="ThuA-like"/>
</dbReference>
<dbReference type="Proteomes" id="UP000306196">
    <property type="component" value="Unassembled WGS sequence"/>
</dbReference>
<evidence type="ECO:0000259" key="2">
    <source>
        <dbReference type="Pfam" id="PF06283"/>
    </source>
</evidence>
<dbReference type="AlphaFoldDB" id="A0A5R8KHB1"/>
<dbReference type="SUPFAM" id="SSF52317">
    <property type="entry name" value="Class I glutamine amidotransferase-like"/>
    <property type="match status" value="1"/>
</dbReference>
<keyword evidence="1" id="KW-0732">Signal</keyword>
<evidence type="ECO:0000313" key="4">
    <source>
        <dbReference type="Proteomes" id="UP000306196"/>
    </source>
</evidence>
<dbReference type="EMBL" id="VAUV01000004">
    <property type="protein sequence ID" value="TLD71630.1"/>
    <property type="molecule type" value="Genomic_DNA"/>
</dbReference>
<protein>
    <submittedName>
        <fullName evidence="3">ThuA domain-containing protein</fullName>
    </submittedName>
</protein>
<proteinExistence type="predicted"/>
<dbReference type="Gene3D" id="3.40.50.880">
    <property type="match status" value="1"/>
</dbReference>
<accession>A0A5R8KHB1</accession>
<comment type="caution">
    <text evidence="3">The sequence shown here is derived from an EMBL/GenBank/DDBJ whole genome shotgun (WGS) entry which is preliminary data.</text>
</comment>
<feature type="domain" description="ThuA-like" evidence="2">
    <location>
        <begin position="86"/>
        <end position="260"/>
    </location>
</feature>
<dbReference type="InterPro" id="IPR029062">
    <property type="entry name" value="Class_I_gatase-like"/>
</dbReference>
<evidence type="ECO:0000256" key="1">
    <source>
        <dbReference type="SAM" id="SignalP"/>
    </source>
</evidence>
<dbReference type="PANTHER" id="PTHR40469">
    <property type="entry name" value="SECRETED GLYCOSYL HYDROLASE"/>
    <property type="match status" value="1"/>
</dbReference>
<reference evidence="3 4" key="1">
    <citation type="submission" date="2019-05" db="EMBL/GenBank/DDBJ databases">
        <title>Verrucobacter flavum gen. nov., sp. nov. a new member of the family Verrucomicrobiaceae.</title>
        <authorList>
            <person name="Szuroczki S."/>
            <person name="Abbaszade G."/>
            <person name="Szabo A."/>
            <person name="Felfoldi T."/>
            <person name="Schumann P."/>
            <person name="Boka K."/>
            <person name="Keki Z."/>
            <person name="Toumi M."/>
            <person name="Toth E."/>
        </authorList>
    </citation>
    <scope>NUCLEOTIDE SEQUENCE [LARGE SCALE GENOMIC DNA]</scope>
    <source>
        <strain evidence="3 4">MG-N-17</strain>
    </source>
</reference>
<organism evidence="3 4">
    <name type="scientific">Phragmitibacter flavus</name>
    <dbReference type="NCBI Taxonomy" id="2576071"/>
    <lineage>
        <taxon>Bacteria</taxon>
        <taxon>Pseudomonadati</taxon>
        <taxon>Verrucomicrobiota</taxon>
        <taxon>Verrucomicrobiia</taxon>
        <taxon>Verrucomicrobiales</taxon>
        <taxon>Verrucomicrobiaceae</taxon>
        <taxon>Phragmitibacter</taxon>
    </lineage>
</organism>
<sequence>MNRRTLLTLGLPVLAAASVFLLAANAQDPAPTPIKPAALKVLMITGGCCHDYEAQKMILSEGLSARANVEFTVIHEGPGPKEKDARLHKISIYEKDDWAKGYDLILHNECFGAVTDNAFIERIAKAHFDGVPAVMLHCSTHSYRAATTDEWRKCLGITSMKHEKNHDMLIKNANPEHPVMKGFPEEWLNPKDELYINDKVWENTVTLGTSFGEEVKKDHTVIWANTYGKGKIFGTTLGHSNDTMQDPVYLDLVARGLLWAADKLDENGKPKVGYEGQVKK</sequence>